<feature type="region of interest" description="Disordered" evidence="1">
    <location>
        <begin position="22"/>
        <end position="170"/>
    </location>
</feature>
<accession>A0AAX6G2P6</accession>
<organism evidence="2 3">
    <name type="scientific">Iris pallida</name>
    <name type="common">Sweet iris</name>
    <dbReference type="NCBI Taxonomy" id="29817"/>
    <lineage>
        <taxon>Eukaryota</taxon>
        <taxon>Viridiplantae</taxon>
        <taxon>Streptophyta</taxon>
        <taxon>Embryophyta</taxon>
        <taxon>Tracheophyta</taxon>
        <taxon>Spermatophyta</taxon>
        <taxon>Magnoliopsida</taxon>
        <taxon>Liliopsida</taxon>
        <taxon>Asparagales</taxon>
        <taxon>Iridaceae</taxon>
        <taxon>Iridoideae</taxon>
        <taxon>Irideae</taxon>
        <taxon>Iris</taxon>
    </lineage>
</organism>
<reference evidence="2" key="1">
    <citation type="journal article" date="2023" name="GigaByte">
        <title>Genome assembly of the bearded iris, Iris pallida Lam.</title>
        <authorList>
            <person name="Bruccoleri R.E."/>
            <person name="Oakeley E.J."/>
            <person name="Faust A.M.E."/>
            <person name="Altorfer M."/>
            <person name="Dessus-Babus S."/>
            <person name="Burckhardt D."/>
            <person name="Oertli M."/>
            <person name="Naumann U."/>
            <person name="Petersen F."/>
            <person name="Wong J."/>
        </authorList>
    </citation>
    <scope>NUCLEOTIDE SEQUENCE</scope>
    <source>
        <strain evidence="2">GSM-AAB239-AS_SAM_17_03QT</strain>
    </source>
</reference>
<reference evidence="2" key="2">
    <citation type="submission" date="2023-04" db="EMBL/GenBank/DDBJ databases">
        <authorList>
            <person name="Bruccoleri R.E."/>
            <person name="Oakeley E.J."/>
            <person name="Faust A.-M."/>
            <person name="Dessus-Babus S."/>
            <person name="Altorfer M."/>
            <person name="Burckhardt D."/>
            <person name="Oertli M."/>
            <person name="Naumann U."/>
            <person name="Petersen F."/>
            <person name="Wong J."/>
        </authorList>
    </citation>
    <scope>NUCLEOTIDE SEQUENCE</scope>
    <source>
        <strain evidence="2">GSM-AAB239-AS_SAM_17_03QT</strain>
        <tissue evidence="2">Leaf</tissue>
    </source>
</reference>
<evidence type="ECO:0000313" key="2">
    <source>
        <dbReference type="EMBL" id="KAJ6822802.1"/>
    </source>
</evidence>
<dbReference type="Proteomes" id="UP001140949">
    <property type="component" value="Unassembled WGS sequence"/>
</dbReference>
<sequence length="170" mass="17923">MGSRALFLPDAAPRIPSLLHAASGVDHEGGRDRCVRERPPQSPCAPSRRCDRQSPPPLGSRPGDLSRPPISSSPVLEPGGPRRVLVSHAESSSAATRSTIAAAAALSSNASPRSALRRSGPHRRHGLAVEPAPRRGFPPCSTSGGSSSAERRAKPSPPCRRSPWFSRDHS</sequence>
<feature type="compositionally biased region" description="Basic and acidic residues" evidence="1">
    <location>
        <begin position="25"/>
        <end position="39"/>
    </location>
</feature>
<feature type="compositionally biased region" description="Basic residues" evidence="1">
    <location>
        <begin position="115"/>
        <end position="126"/>
    </location>
</feature>
<dbReference type="AlphaFoldDB" id="A0AAX6G2P6"/>
<evidence type="ECO:0000313" key="3">
    <source>
        <dbReference type="Proteomes" id="UP001140949"/>
    </source>
</evidence>
<gene>
    <name evidence="2" type="ORF">M6B38_387435</name>
</gene>
<protein>
    <submittedName>
        <fullName evidence="2">Extensin</fullName>
    </submittedName>
</protein>
<dbReference type="EMBL" id="JANAVB010023995">
    <property type="protein sequence ID" value="KAJ6822802.1"/>
    <property type="molecule type" value="Genomic_DNA"/>
</dbReference>
<evidence type="ECO:0000256" key="1">
    <source>
        <dbReference type="SAM" id="MobiDB-lite"/>
    </source>
</evidence>
<name>A0AAX6G2P6_IRIPA</name>
<keyword evidence="3" id="KW-1185">Reference proteome</keyword>
<comment type="caution">
    <text evidence="2">The sequence shown here is derived from an EMBL/GenBank/DDBJ whole genome shotgun (WGS) entry which is preliminary data.</text>
</comment>
<proteinExistence type="predicted"/>
<feature type="compositionally biased region" description="Low complexity" evidence="1">
    <location>
        <begin position="87"/>
        <end position="114"/>
    </location>
</feature>